<feature type="region of interest" description="Disordered" evidence="1">
    <location>
        <begin position="37"/>
        <end position="58"/>
    </location>
</feature>
<dbReference type="PROSITE" id="PS51257">
    <property type="entry name" value="PROKAR_LIPOPROTEIN"/>
    <property type="match status" value="1"/>
</dbReference>
<protein>
    <submittedName>
        <fullName evidence="3">Uncharacterized protein</fullName>
    </submittedName>
</protein>
<reference evidence="3 4" key="1">
    <citation type="submission" date="2016-10" db="EMBL/GenBank/DDBJ databases">
        <authorList>
            <person name="de Groot N.N."/>
        </authorList>
    </citation>
    <scope>NUCLEOTIDE SEQUENCE [LARGE SCALE GENOMIC DNA]</scope>
    <source>
        <strain evidence="3 4">CGMCC 1.9159</strain>
    </source>
</reference>
<feature type="chain" id="PRO_5011535290" evidence="2">
    <location>
        <begin position="25"/>
        <end position="265"/>
    </location>
</feature>
<organism evidence="3 4">
    <name type="scientific">Tessaracoccus oleiagri</name>
    <dbReference type="NCBI Taxonomy" id="686624"/>
    <lineage>
        <taxon>Bacteria</taxon>
        <taxon>Bacillati</taxon>
        <taxon>Actinomycetota</taxon>
        <taxon>Actinomycetes</taxon>
        <taxon>Propionibacteriales</taxon>
        <taxon>Propionibacteriaceae</taxon>
        <taxon>Tessaracoccus</taxon>
    </lineage>
</organism>
<gene>
    <name evidence="3" type="ORF">SAMN04488242_2863</name>
</gene>
<keyword evidence="4" id="KW-1185">Reference proteome</keyword>
<feature type="signal peptide" evidence="2">
    <location>
        <begin position="1"/>
        <end position="24"/>
    </location>
</feature>
<sequence>MVGSARFALLGLAAACAYVLGACAGGDVDPVPYASTPAAAPSSTASGPATSPPPTTSMQPIGCPYDHGGTCLFELEPGTYTTTTFEPSITYTVPEGWVNAEDLPGNFLLHLDADDQLGGAGGSYLGIYRNAHAAAISCVEDAQEGVGTSSRELAEWFTSLEMIEVSEPQLVSVGGLDGLQVDISQVPGAEPCTFGGGVSTPLIIGDGKVSDLHHVVSAEIDVRLVILDHEDGNVTLEITNVLEQHPTQEYRAIVQPIVDSLAFGV</sequence>
<keyword evidence="2" id="KW-0732">Signal</keyword>
<feature type="compositionally biased region" description="Low complexity" evidence="1">
    <location>
        <begin position="37"/>
        <end position="49"/>
    </location>
</feature>
<evidence type="ECO:0000256" key="2">
    <source>
        <dbReference type="SAM" id="SignalP"/>
    </source>
</evidence>
<dbReference type="EMBL" id="FNGP01000006">
    <property type="protein sequence ID" value="SDL79937.1"/>
    <property type="molecule type" value="Genomic_DNA"/>
</dbReference>
<name>A0A1G9N1D0_9ACTN</name>
<dbReference type="Proteomes" id="UP000199475">
    <property type="component" value="Unassembled WGS sequence"/>
</dbReference>
<evidence type="ECO:0000313" key="3">
    <source>
        <dbReference type="EMBL" id="SDL79937.1"/>
    </source>
</evidence>
<dbReference type="AlphaFoldDB" id="A0A1G9N1D0"/>
<accession>A0A1G9N1D0</accession>
<evidence type="ECO:0000256" key="1">
    <source>
        <dbReference type="SAM" id="MobiDB-lite"/>
    </source>
</evidence>
<evidence type="ECO:0000313" key="4">
    <source>
        <dbReference type="Proteomes" id="UP000199475"/>
    </source>
</evidence>
<dbReference type="STRING" id="686624.SAMN04488242_2863"/>
<proteinExistence type="predicted"/>